<reference evidence="3" key="1">
    <citation type="submission" date="2019-03" db="EMBL/GenBank/DDBJ databases">
        <title>Lake Tanganyika Metagenome-Assembled Genomes (MAGs).</title>
        <authorList>
            <person name="Tran P."/>
        </authorList>
    </citation>
    <scope>NUCLEOTIDE SEQUENCE</scope>
    <source>
        <strain evidence="3">M_DeepCast_400m_m2_100</strain>
    </source>
</reference>
<comment type="caution">
    <text evidence="3">The sequence shown here is derived from an EMBL/GenBank/DDBJ whole genome shotgun (WGS) entry which is preliminary data.</text>
</comment>
<feature type="domain" description="FlgD/Vpr Ig-like" evidence="2">
    <location>
        <begin position="50"/>
        <end position="116"/>
    </location>
</feature>
<organism evidence="3 4">
    <name type="scientific">Eiseniibacteriota bacterium</name>
    <dbReference type="NCBI Taxonomy" id="2212470"/>
    <lineage>
        <taxon>Bacteria</taxon>
        <taxon>Candidatus Eiseniibacteriota</taxon>
    </lineage>
</organism>
<dbReference type="EMBL" id="VGIY01000022">
    <property type="protein sequence ID" value="MBM3316554.1"/>
    <property type="molecule type" value="Genomic_DNA"/>
</dbReference>
<evidence type="ECO:0000256" key="1">
    <source>
        <dbReference type="SAM" id="MobiDB-lite"/>
    </source>
</evidence>
<dbReference type="Gene3D" id="2.60.40.4070">
    <property type="match status" value="1"/>
</dbReference>
<dbReference type="Pfam" id="PF13860">
    <property type="entry name" value="FlgD_ig"/>
    <property type="match status" value="1"/>
</dbReference>
<proteinExistence type="predicted"/>
<feature type="region of interest" description="Disordered" evidence="1">
    <location>
        <begin position="25"/>
        <end position="46"/>
    </location>
</feature>
<evidence type="ECO:0000313" key="3">
    <source>
        <dbReference type="EMBL" id="MBM3316554.1"/>
    </source>
</evidence>
<sequence length="130" mass="13443">RRETRPPSAPAGWYAYHIGAEAAAAGGREDTSAGDRSGQPAISAPWAAPSGSPIAIRYRLAEPGEVRLRVVDVTGREVAFLAGGRQAAGAHAATWNGRDAAGAAAASGVYFIRLSAPGEEAAARVFLFRR</sequence>
<dbReference type="AlphaFoldDB" id="A0A937X9J6"/>
<evidence type="ECO:0000313" key="4">
    <source>
        <dbReference type="Proteomes" id="UP000748308"/>
    </source>
</evidence>
<name>A0A937X9J6_UNCEI</name>
<dbReference type="InterPro" id="IPR025965">
    <property type="entry name" value="FlgD/Vpr_Ig-like"/>
</dbReference>
<protein>
    <recommendedName>
        <fullName evidence="2">FlgD/Vpr Ig-like domain-containing protein</fullName>
    </recommendedName>
</protein>
<feature type="non-terminal residue" evidence="3">
    <location>
        <position position="1"/>
    </location>
</feature>
<accession>A0A937X9J6</accession>
<dbReference type="Proteomes" id="UP000748308">
    <property type="component" value="Unassembled WGS sequence"/>
</dbReference>
<gene>
    <name evidence="3" type="ORF">FJY75_01750</name>
</gene>
<evidence type="ECO:0000259" key="2">
    <source>
        <dbReference type="Pfam" id="PF13860"/>
    </source>
</evidence>